<evidence type="ECO:0000256" key="5">
    <source>
        <dbReference type="ARBA" id="ARBA00022741"/>
    </source>
</evidence>
<evidence type="ECO:0000256" key="10">
    <source>
        <dbReference type="ARBA" id="ARBA00060827"/>
    </source>
</evidence>
<feature type="domain" description="Protein kinase" evidence="12">
    <location>
        <begin position="56"/>
        <end position="315"/>
    </location>
</feature>
<protein>
    <recommendedName>
        <fullName evidence="1">non-specific serine/threonine protein kinase</fullName>
        <ecNumber evidence="1">2.7.11.1</ecNumber>
    </recommendedName>
</protein>
<organism evidence="13">
    <name type="scientific">Timema monikensis</name>
    <dbReference type="NCBI Taxonomy" id="170555"/>
    <lineage>
        <taxon>Eukaryota</taxon>
        <taxon>Metazoa</taxon>
        <taxon>Ecdysozoa</taxon>
        <taxon>Arthropoda</taxon>
        <taxon>Hexapoda</taxon>
        <taxon>Insecta</taxon>
        <taxon>Pterygota</taxon>
        <taxon>Neoptera</taxon>
        <taxon>Polyneoptera</taxon>
        <taxon>Phasmatodea</taxon>
        <taxon>Timematodea</taxon>
        <taxon>Timematoidea</taxon>
        <taxon>Timematidae</taxon>
        <taxon>Timema</taxon>
    </lineage>
</organism>
<dbReference type="PROSITE" id="PS50011">
    <property type="entry name" value="PROTEIN_KINASE_DOM"/>
    <property type="match status" value="1"/>
</dbReference>
<gene>
    <name evidence="13" type="ORF">TMSB3V08_LOCUS3332</name>
</gene>
<dbReference type="PANTHER" id="PTHR24342:SF12">
    <property type="entry name" value="DEATH-ASSOCIATED PROTEIN KINASE RELATED"/>
    <property type="match status" value="1"/>
</dbReference>
<dbReference type="PANTHER" id="PTHR24342">
    <property type="entry name" value="SERINE/THREONINE-PROTEIN KINASE 17"/>
    <property type="match status" value="1"/>
</dbReference>
<comment type="similarity">
    <text evidence="10">Belongs to the protein kinase superfamily. CAMK Ser/Thr protein kinase family. DAP kinase subfamily.</text>
</comment>
<dbReference type="FunFam" id="3.30.200.20:FF:000175">
    <property type="entry name" value="Serine/threonine-protein kinase 17B"/>
    <property type="match status" value="1"/>
</dbReference>
<dbReference type="EC" id="2.7.11.1" evidence="1"/>
<dbReference type="GO" id="GO:0004674">
    <property type="term" value="F:protein serine/threonine kinase activity"/>
    <property type="evidence" value="ECO:0007669"/>
    <property type="project" value="UniProtKB-KW"/>
</dbReference>
<dbReference type="GO" id="GO:0005634">
    <property type="term" value="C:nucleus"/>
    <property type="evidence" value="ECO:0007669"/>
    <property type="project" value="TreeGrafter"/>
</dbReference>
<evidence type="ECO:0000256" key="6">
    <source>
        <dbReference type="ARBA" id="ARBA00022777"/>
    </source>
</evidence>
<dbReference type="SMART" id="SM00220">
    <property type="entry name" value="S_TKc"/>
    <property type="match status" value="1"/>
</dbReference>
<evidence type="ECO:0000256" key="11">
    <source>
        <dbReference type="SAM" id="MobiDB-lite"/>
    </source>
</evidence>
<dbReference type="Gene3D" id="1.10.510.10">
    <property type="entry name" value="Transferase(Phosphotransferase) domain 1"/>
    <property type="match status" value="1"/>
</dbReference>
<evidence type="ECO:0000256" key="1">
    <source>
        <dbReference type="ARBA" id="ARBA00012513"/>
    </source>
</evidence>
<evidence type="ECO:0000259" key="12">
    <source>
        <dbReference type="PROSITE" id="PS50011"/>
    </source>
</evidence>
<reference evidence="13" key="1">
    <citation type="submission" date="2020-11" db="EMBL/GenBank/DDBJ databases">
        <authorList>
            <person name="Tran Van P."/>
        </authorList>
    </citation>
    <scope>NUCLEOTIDE SEQUENCE</scope>
</reference>
<evidence type="ECO:0000256" key="7">
    <source>
        <dbReference type="ARBA" id="ARBA00022840"/>
    </source>
</evidence>
<dbReference type="Gene3D" id="3.30.200.20">
    <property type="entry name" value="Phosphorylase Kinase, domain 1"/>
    <property type="match status" value="1"/>
</dbReference>
<dbReference type="PROSITE" id="PS00108">
    <property type="entry name" value="PROTEIN_KINASE_ST"/>
    <property type="match status" value="1"/>
</dbReference>
<evidence type="ECO:0000256" key="8">
    <source>
        <dbReference type="ARBA" id="ARBA00047899"/>
    </source>
</evidence>
<evidence type="ECO:0000313" key="13">
    <source>
        <dbReference type="EMBL" id="CAD7426447.1"/>
    </source>
</evidence>
<dbReference type="SUPFAM" id="SSF56112">
    <property type="entry name" value="Protein kinase-like (PK-like)"/>
    <property type="match status" value="1"/>
</dbReference>
<feature type="compositionally biased region" description="Basic and acidic residues" evidence="11">
    <location>
        <begin position="334"/>
        <end position="344"/>
    </location>
</feature>
<dbReference type="GO" id="GO:0005524">
    <property type="term" value="F:ATP binding"/>
    <property type="evidence" value="ECO:0007669"/>
    <property type="project" value="UniProtKB-KW"/>
</dbReference>
<name>A0A7R9HNC3_9NEOP</name>
<evidence type="ECO:0000256" key="2">
    <source>
        <dbReference type="ARBA" id="ARBA00022527"/>
    </source>
</evidence>
<dbReference type="InterPro" id="IPR000719">
    <property type="entry name" value="Prot_kinase_dom"/>
</dbReference>
<dbReference type="GO" id="GO:0035556">
    <property type="term" value="P:intracellular signal transduction"/>
    <property type="evidence" value="ECO:0007669"/>
    <property type="project" value="TreeGrafter"/>
</dbReference>
<dbReference type="AlphaFoldDB" id="A0A7R9HNC3"/>
<dbReference type="GO" id="GO:0043065">
    <property type="term" value="P:positive regulation of apoptotic process"/>
    <property type="evidence" value="ECO:0007669"/>
    <property type="project" value="TreeGrafter"/>
</dbReference>
<comment type="catalytic activity">
    <reaction evidence="8">
        <text>L-threonyl-[protein] + ATP = O-phospho-L-threonyl-[protein] + ADP + H(+)</text>
        <dbReference type="Rhea" id="RHEA:46608"/>
        <dbReference type="Rhea" id="RHEA-COMP:11060"/>
        <dbReference type="Rhea" id="RHEA-COMP:11605"/>
        <dbReference type="ChEBI" id="CHEBI:15378"/>
        <dbReference type="ChEBI" id="CHEBI:30013"/>
        <dbReference type="ChEBI" id="CHEBI:30616"/>
        <dbReference type="ChEBI" id="CHEBI:61977"/>
        <dbReference type="ChEBI" id="CHEBI:456216"/>
        <dbReference type="EC" id="2.7.11.1"/>
    </reaction>
</comment>
<keyword evidence="7" id="KW-0067">ATP-binding</keyword>
<accession>A0A7R9HNC3</accession>
<evidence type="ECO:0000256" key="4">
    <source>
        <dbReference type="ARBA" id="ARBA00022679"/>
    </source>
</evidence>
<dbReference type="InterPro" id="IPR008271">
    <property type="entry name" value="Ser/Thr_kinase_AS"/>
</dbReference>
<keyword evidence="5" id="KW-0547">Nucleotide-binding</keyword>
<dbReference type="Pfam" id="PF00069">
    <property type="entry name" value="Pkinase"/>
    <property type="match status" value="1"/>
</dbReference>
<dbReference type="EMBL" id="OB793199">
    <property type="protein sequence ID" value="CAD7426447.1"/>
    <property type="molecule type" value="Genomic_DNA"/>
</dbReference>
<proteinExistence type="inferred from homology"/>
<keyword evidence="4" id="KW-0808">Transferase</keyword>
<sequence length="635" mass="69891">MWLGIPAGSRLLAFEYPYSSKRKQGGATGVFPPLRDHHDPPKTAVSSLVAQVSGCYRSVVFCCRGKFAAVRKCTHKVTAVEYAAKFIRKRRRAMDQRQDILHEVAVLQLVTSSARIVRLHEVYETGTEMALVLEMAVGGELQRILDREEALEEQQAVRVMKQILEGLNFLHAKNIAHLDLKPQNLLLTGVYPDCDIKLCDFGISRVIQSGAEVREILGTPDYVAPEILSYEPISLATDIWSVGVLAYVLVSGYSPFAGDTKQETFCNISQCCFTFPEELFEGVSDTAKDFIRATLVTKPSSLRLTTQQCLSHPWLSDNVHNMNAPVTLTLSSQPDERVNRRDSSDSCSKSDVPQCNGTTTNETGLVTEQPQVSQETHRVERSEEELLLDSEVSEINNTPKHTVHYCDSAETNHCLEAEDADDLPVHKRPKNSPGGRRSSFPIGSCLCCCPTQPPLSPEFLKGCQHRHYSSPTVSPLASISFCVWLIHLVSGLLTISQGRIQGLLSGEEDPTGPALSLVSPVPVLRLNETGLISSFSCSCAQTQRDRLYLQFLLFLCSDSTGPALSPVSPVPVLRLNGPALSPVSPVPVLRLNGTGFISSFSCACAQTQRDRLYLQFLLFLCSDPMGPRCLLPLRS</sequence>
<evidence type="ECO:0000256" key="3">
    <source>
        <dbReference type="ARBA" id="ARBA00022553"/>
    </source>
</evidence>
<dbReference type="InterPro" id="IPR011009">
    <property type="entry name" value="Kinase-like_dom_sf"/>
</dbReference>
<keyword evidence="2" id="KW-0723">Serine/threonine-protein kinase</keyword>
<comment type="catalytic activity">
    <reaction evidence="9">
        <text>L-seryl-[protein] + ATP = O-phospho-L-seryl-[protein] + ADP + H(+)</text>
        <dbReference type="Rhea" id="RHEA:17989"/>
        <dbReference type="Rhea" id="RHEA-COMP:9863"/>
        <dbReference type="Rhea" id="RHEA-COMP:11604"/>
        <dbReference type="ChEBI" id="CHEBI:15378"/>
        <dbReference type="ChEBI" id="CHEBI:29999"/>
        <dbReference type="ChEBI" id="CHEBI:30616"/>
        <dbReference type="ChEBI" id="CHEBI:83421"/>
        <dbReference type="ChEBI" id="CHEBI:456216"/>
        <dbReference type="EC" id="2.7.11.1"/>
    </reaction>
</comment>
<feature type="region of interest" description="Disordered" evidence="11">
    <location>
        <begin position="330"/>
        <end position="376"/>
    </location>
</feature>
<keyword evidence="3" id="KW-0597">Phosphoprotein</keyword>
<evidence type="ECO:0000256" key="9">
    <source>
        <dbReference type="ARBA" id="ARBA00048679"/>
    </source>
</evidence>
<keyword evidence="6" id="KW-0418">Kinase</keyword>
<feature type="compositionally biased region" description="Polar residues" evidence="11">
    <location>
        <begin position="353"/>
        <end position="374"/>
    </location>
</feature>